<dbReference type="SMART" id="SM00880">
    <property type="entry name" value="CHAD"/>
    <property type="match status" value="1"/>
</dbReference>
<dbReference type="EMBL" id="JANJOU010000007">
    <property type="protein sequence ID" value="MCR0982307.1"/>
    <property type="molecule type" value="Genomic_DNA"/>
</dbReference>
<dbReference type="Gene3D" id="1.40.20.10">
    <property type="entry name" value="CHAD domain"/>
    <property type="match status" value="1"/>
</dbReference>
<proteinExistence type="predicted"/>
<dbReference type="InterPro" id="IPR007899">
    <property type="entry name" value="CHAD_dom"/>
</dbReference>
<evidence type="ECO:0000313" key="4">
    <source>
        <dbReference type="EMBL" id="MCR0982307.1"/>
    </source>
</evidence>
<feature type="region of interest" description="Disordered" evidence="2">
    <location>
        <begin position="1"/>
        <end position="31"/>
    </location>
</feature>
<dbReference type="Pfam" id="PF05235">
    <property type="entry name" value="CHAD"/>
    <property type="match status" value="1"/>
</dbReference>
<gene>
    <name evidence="4" type="ORF">NRP21_09630</name>
</gene>
<keyword evidence="1" id="KW-0175">Coiled coil</keyword>
<evidence type="ECO:0000256" key="2">
    <source>
        <dbReference type="SAM" id="MobiDB-lite"/>
    </source>
</evidence>
<dbReference type="InterPro" id="IPR038186">
    <property type="entry name" value="CHAD_dom_sf"/>
</dbReference>
<dbReference type="Proteomes" id="UP001524642">
    <property type="component" value="Unassembled WGS sequence"/>
</dbReference>
<comment type="caution">
    <text evidence="4">The sequence shown here is derived from an EMBL/GenBank/DDBJ whole genome shotgun (WGS) entry which is preliminary data.</text>
</comment>
<evidence type="ECO:0000259" key="3">
    <source>
        <dbReference type="PROSITE" id="PS51708"/>
    </source>
</evidence>
<organism evidence="4 5">
    <name type="scientific">Roseomonas populi</name>
    <dbReference type="NCBI Taxonomy" id="3121582"/>
    <lineage>
        <taxon>Bacteria</taxon>
        <taxon>Pseudomonadati</taxon>
        <taxon>Pseudomonadota</taxon>
        <taxon>Alphaproteobacteria</taxon>
        <taxon>Acetobacterales</taxon>
        <taxon>Roseomonadaceae</taxon>
        <taxon>Roseomonas</taxon>
    </lineage>
</organism>
<feature type="domain" description="CHAD" evidence="3">
    <location>
        <begin position="37"/>
        <end position="313"/>
    </location>
</feature>
<dbReference type="PROSITE" id="PS51708">
    <property type="entry name" value="CHAD"/>
    <property type="match status" value="1"/>
</dbReference>
<protein>
    <submittedName>
        <fullName evidence="4">CHAD domain-containing protein</fullName>
    </submittedName>
</protein>
<feature type="coiled-coil region" evidence="1">
    <location>
        <begin position="249"/>
        <end position="276"/>
    </location>
</feature>
<dbReference type="RefSeq" id="WP_257715980.1">
    <property type="nucleotide sequence ID" value="NZ_JANJOU010000007.1"/>
</dbReference>
<name>A0ABT1X567_9PROT</name>
<evidence type="ECO:0000313" key="5">
    <source>
        <dbReference type="Proteomes" id="UP001524642"/>
    </source>
</evidence>
<accession>A0ABT1X567</accession>
<sequence length="325" mass="35579">MPTDGPKTESVPPDALGDGPGPAPRPELPHATDWSAKATAGEAFCHMVKATLASLAAHRPAAVAGEPEGVHQMRVATRRLRAIISTFHPGLPEEAEARFNAGLRRLGQVLGEARDWDVFITQILPAAAVDGLRIHDLARLEEAASRARAAAQSSLRAAVSGPAFTNTIESLSAWAEDAADPSSPQGHGKLARQARKLAPRLQERLARTVRRRGRHIRRRSETELHDLRKALKKLRYGVELLAPLHESGRKTFRRACQSLQEELGALNDAVMAAELTRRLESEDPSLAPQGKMLRAWARKRRERAMEATPAAWRSFKEVELPQLAA</sequence>
<dbReference type="PANTHER" id="PTHR39339">
    <property type="entry name" value="SLR1444 PROTEIN"/>
    <property type="match status" value="1"/>
</dbReference>
<evidence type="ECO:0000256" key="1">
    <source>
        <dbReference type="SAM" id="Coils"/>
    </source>
</evidence>
<dbReference type="PANTHER" id="PTHR39339:SF1">
    <property type="entry name" value="CHAD DOMAIN-CONTAINING PROTEIN"/>
    <property type="match status" value="1"/>
</dbReference>
<reference evidence="4 5" key="1">
    <citation type="submission" date="2022-06" db="EMBL/GenBank/DDBJ databases">
        <title>Roseomonas CN29.</title>
        <authorList>
            <person name="Cheng Y."/>
            <person name="He X."/>
        </authorList>
    </citation>
    <scope>NUCLEOTIDE SEQUENCE [LARGE SCALE GENOMIC DNA]</scope>
    <source>
        <strain evidence="4 5">CN29</strain>
    </source>
</reference>
<keyword evidence="5" id="KW-1185">Reference proteome</keyword>